<gene>
    <name evidence="2" type="ORF">LMG26411_02686</name>
</gene>
<dbReference type="InterPro" id="IPR052898">
    <property type="entry name" value="ACAD10-like"/>
</dbReference>
<dbReference type="SUPFAM" id="SSF56112">
    <property type="entry name" value="Protein kinase-like (PK-like)"/>
    <property type="match status" value="1"/>
</dbReference>
<dbReference type="PANTHER" id="PTHR47829">
    <property type="entry name" value="HYDROLASE, PUTATIVE (AFU_ORTHOLOGUE AFUA_1G12880)-RELATED"/>
    <property type="match status" value="1"/>
</dbReference>
<reference evidence="2 3" key="1">
    <citation type="submission" date="2021-03" db="EMBL/GenBank/DDBJ databases">
        <authorList>
            <person name="Peeters C."/>
        </authorList>
    </citation>
    <scope>NUCLEOTIDE SEQUENCE [LARGE SCALE GENOMIC DNA]</scope>
    <source>
        <strain evidence="2 3">LMG 26411</strain>
    </source>
</reference>
<protein>
    <recommendedName>
        <fullName evidence="1">Aminoglycoside phosphotransferase domain-containing protein</fullName>
    </recommendedName>
</protein>
<dbReference type="EMBL" id="CAJPVI010000014">
    <property type="protein sequence ID" value="CAG2145117.1"/>
    <property type="molecule type" value="Genomic_DNA"/>
</dbReference>
<dbReference type="InterPro" id="IPR011009">
    <property type="entry name" value="Kinase-like_dom_sf"/>
</dbReference>
<evidence type="ECO:0000313" key="2">
    <source>
        <dbReference type="EMBL" id="CAG2145117.1"/>
    </source>
</evidence>
<dbReference type="PANTHER" id="PTHR47829:SF3">
    <property type="entry name" value="AMINOGLYCOSIDE PHOSPHOTRANSFERASE DOMAIN-CONTAINING PROTEIN"/>
    <property type="match status" value="1"/>
</dbReference>
<keyword evidence="3" id="KW-1185">Reference proteome</keyword>
<dbReference type="InterPro" id="IPR041726">
    <property type="entry name" value="ACAD10_11_N"/>
</dbReference>
<dbReference type="Proteomes" id="UP000672657">
    <property type="component" value="Unassembled WGS sequence"/>
</dbReference>
<feature type="domain" description="Aminoglycoside phosphotransferase" evidence="1">
    <location>
        <begin position="29"/>
        <end position="247"/>
    </location>
</feature>
<accession>A0ABM8TH58</accession>
<sequence>MNDTIHCNWDALARLLHARGLIDQASLTATRLTGGQSNPTFLVSSGTHRYVLRMKPAGQIQAKAHAIDREFRVMRALQGSEVPVPAVYLYSEDLSVVGSPFYLMEYLDGRVMVDQSLPGMQPAERGAIYAEMNRVMAALHRIDVQAAGLADYSPDGNYLVRQIAGWTRQSRATGALESSAMQALTSWLPRNIPAVEETRLVHGDFRLDNLVFHPSEPRVIGVLDWELSALGHPLVDFAYHCLSWHIPSSLWRGIADLDFASLGIPSEQTYLQWYAESNGTAGIEHWDFYIAYNLFRLAAILFGIAERARQGNAAAADAVETGRKAGPIADLGWHYAMRYEATRNRNAYALSCTLQ</sequence>
<evidence type="ECO:0000259" key="1">
    <source>
        <dbReference type="Pfam" id="PF01636"/>
    </source>
</evidence>
<dbReference type="Gene3D" id="3.90.1200.10">
    <property type="match status" value="1"/>
</dbReference>
<dbReference type="Pfam" id="PF01636">
    <property type="entry name" value="APH"/>
    <property type="match status" value="1"/>
</dbReference>
<name>A0ABM8TH58_9BURK</name>
<dbReference type="Gene3D" id="3.30.200.20">
    <property type="entry name" value="Phosphorylase Kinase, domain 1"/>
    <property type="match status" value="1"/>
</dbReference>
<organism evidence="2 3">
    <name type="scientific">Cupriavidus numazuensis</name>
    <dbReference type="NCBI Taxonomy" id="221992"/>
    <lineage>
        <taxon>Bacteria</taxon>
        <taxon>Pseudomonadati</taxon>
        <taxon>Pseudomonadota</taxon>
        <taxon>Betaproteobacteria</taxon>
        <taxon>Burkholderiales</taxon>
        <taxon>Burkholderiaceae</taxon>
        <taxon>Cupriavidus</taxon>
    </lineage>
</organism>
<dbReference type="InterPro" id="IPR002575">
    <property type="entry name" value="Aminoglycoside_PTrfase"/>
</dbReference>
<dbReference type="CDD" id="cd05154">
    <property type="entry name" value="ACAD10_11_N-like"/>
    <property type="match status" value="1"/>
</dbReference>
<comment type="caution">
    <text evidence="2">The sequence shown here is derived from an EMBL/GenBank/DDBJ whole genome shotgun (WGS) entry which is preliminary data.</text>
</comment>
<proteinExistence type="predicted"/>
<evidence type="ECO:0000313" key="3">
    <source>
        <dbReference type="Proteomes" id="UP000672657"/>
    </source>
</evidence>
<dbReference type="RefSeq" id="WP_211953754.1">
    <property type="nucleotide sequence ID" value="NZ_CAJPVI010000014.1"/>
</dbReference>